<dbReference type="EC" id="2.7.11.1" evidence="4"/>
<dbReference type="InterPro" id="IPR000719">
    <property type="entry name" value="Prot_kinase_dom"/>
</dbReference>
<evidence type="ECO:0000256" key="8">
    <source>
        <dbReference type="ARBA" id="ARBA00022692"/>
    </source>
</evidence>
<dbReference type="Gene3D" id="2.60.120.200">
    <property type="match status" value="1"/>
</dbReference>
<evidence type="ECO:0000256" key="20">
    <source>
        <dbReference type="SAM" id="Phobius"/>
    </source>
</evidence>
<evidence type="ECO:0000256" key="13">
    <source>
        <dbReference type="ARBA" id="ARBA00022840"/>
    </source>
</evidence>
<dbReference type="FunFam" id="1.10.510.10:FF:000240">
    <property type="entry name" value="Lectin-domain containing receptor kinase A4.3"/>
    <property type="match status" value="1"/>
</dbReference>
<feature type="region of interest" description="Disordered" evidence="19">
    <location>
        <begin position="624"/>
        <end position="645"/>
    </location>
</feature>
<evidence type="ECO:0000256" key="7">
    <source>
        <dbReference type="ARBA" id="ARBA00022679"/>
    </source>
</evidence>
<evidence type="ECO:0000256" key="11">
    <source>
        <dbReference type="ARBA" id="ARBA00022741"/>
    </source>
</evidence>
<name>U5CXK9_AMBTC</name>
<comment type="subcellular location">
    <subcellularLocation>
        <location evidence="1">Cell membrane</location>
        <topology evidence="1">Single-pass type I membrane protein</topology>
    </subcellularLocation>
</comment>
<dbReference type="InterPro" id="IPR017441">
    <property type="entry name" value="Protein_kinase_ATP_BS"/>
</dbReference>
<comment type="similarity">
    <text evidence="2">In the N-terminal section; belongs to the leguminous lectin family.</text>
</comment>
<evidence type="ECO:0000256" key="9">
    <source>
        <dbReference type="ARBA" id="ARBA00022729"/>
    </source>
</evidence>
<keyword evidence="11 18" id="KW-0547">Nucleotide-binding</keyword>
<keyword evidence="9" id="KW-0732">Signal</keyword>
<keyword evidence="16" id="KW-0675">Receptor</keyword>
<keyword evidence="13 18" id="KW-0067">ATP-binding</keyword>
<evidence type="ECO:0000256" key="3">
    <source>
        <dbReference type="ARBA" id="ARBA00010217"/>
    </source>
</evidence>
<dbReference type="PROSITE" id="PS50011">
    <property type="entry name" value="PROTEIN_KINASE_DOM"/>
    <property type="match status" value="1"/>
</dbReference>
<dbReference type="PROSITE" id="PS00107">
    <property type="entry name" value="PROTEIN_KINASE_ATP"/>
    <property type="match status" value="1"/>
</dbReference>
<evidence type="ECO:0000256" key="15">
    <source>
        <dbReference type="ARBA" id="ARBA00023136"/>
    </source>
</evidence>
<dbReference type="InterPro" id="IPR050528">
    <property type="entry name" value="L-type_Lectin-RKs"/>
</dbReference>
<accession>U5CXK9</accession>
<keyword evidence="14 20" id="KW-1133">Transmembrane helix</keyword>
<keyword evidence="8 20" id="KW-0812">Transmembrane</keyword>
<dbReference type="PANTHER" id="PTHR27007">
    <property type="match status" value="1"/>
</dbReference>
<dbReference type="InterPro" id="IPR001220">
    <property type="entry name" value="Legume_lectin_dom"/>
</dbReference>
<evidence type="ECO:0000313" key="23">
    <source>
        <dbReference type="Proteomes" id="UP000017836"/>
    </source>
</evidence>
<evidence type="ECO:0000313" key="22">
    <source>
        <dbReference type="EMBL" id="ERN18046.1"/>
    </source>
</evidence>
<dbReference type="InterPro" id="IPR019825">
    <property type="entry name" value="Lectin_legB_Mn/Ca_BS"/>
</dbReference>
<dbReference type="EMBL" id="KI392290">
    <property type="protein sequence ID" value="ERN18046.1"/>
    <property type="molecule type" value="Genomic_DNA"/>
</dbReference>
<evidence type="ECO:0000256" key="17">
    <source>
        <dbReference type="ARBA" id="ARBA00023180"/>
    </source>
</evidence>
<evidence type="ECO:0000256" key="6">
    <source>
        <dbReference type="ARBA" id="ARBA00022527"/>
    </source>
</evidence>
<dbReference type="SMART" id="SM00220">
    <property type="entry name" value="S_TKc"/>
    <property type="match status" value="1"/>
</dbReference>
<dbReference type="SUPFAM" id="SSF49899">
    <property type="entry name" value="Concanavalin A-like lectins/glucanases"/>
    <property type="match status" value="1"/>
</dbReference>
<dbReference type="Proteomes" id="UP000017836">
    <property type="component" value="Unassembled WGS sequence"/>
</dbReference>
<keyword evidence="12" id="KW-0418">Kinase</keyword>
<dbReference type="Gene3D" id="1.10.510.10">
    <property type="entry name" value="Transferase(Phosphotransferase) domain 1"/>
    <property type="match status" value="1"/>
</dbReference>
<proteinExistence type="inferred from homology"/>
<reference evidence="23" key="1">
    <citation type="journal article" date="2013" name="Science">
        <title>The Amborella genome and the evolution of flowering plants.</title>
        <authorList>
            <consortium name="Amborella Genome Project"/>
        </authorList>
    </citation>
    <scope>NUCLEOTIDE SEQUENCE [LARGE SCALE GENOMIC DNA]</scope>
</reference>
<dbReference type="KEGG" id="atr:18446400"/>
<evidence type="ECO:0000256" key="16">
    <source>
        <dbReference type="ARBA" id="ARBA00023170"/>
    </source>
</evidence>
<evidence type="ECO:0000256" key="2">
    <source>
        <dbReference type="ARBA" id="ARBA00008536"/>
    </source>
</evidence>
<feature type="domain" description="Protein kinase" evidence="21">
    <location>
        <begin position="336"/>
        <end position="608"/>
    </location>
</feature>
<keyword evidence="17" id="KW-0325">Glycoprotein</keyword>
<dbReference type="GO" id="GO:0005886">
    <property type="term" value="C:plasma membrane"/>
    <property type="evidence" value="ECO:0000318"/>
    <property type="project" value="GO_Central"/>
</dbReference>
<evidence type="ECO:0000256" key="1">
    <source>
        <dbReference type="ARBA" id="ARBA00004251"/>
    </source>
</evidence>
<dbReference type="Pfam" id="PF00139">
    <property type="entry name" value="Lectin_legB"/>
    <property type="match status" value="1"/>
</dbReference>
<sequence length="660" mass="73256">MTLYDCNSLMLVITFFFLVSFTSAKITLAIFPATNPNIAVRGDARFGTDVIPLTPQEIGGKWGNSTGRVFYKDPIDIWGPQNTNVVSFTTEFVFAIHGSVTNGSGGGLAFFLSPVGSVIPENSYGGWLGLFNETTNNSSSNQMVAVEFDTFQDSWDLPVDHVGIDVNSIVSNASKTWTDTMTSSDFVYVRIDYDGASKNLSVFLKHEEVPVAFGSLNLTHEIDLSQVLPQQVIMGFSASTGSQIIRHEIFKWNFTSNFIQVRDDVTISNIALGFIIASAILVFFVGLALGVWCRRVKGKEKEEDWGFDEKMDENFMKGTGPRRFSYKELMSATHNFSEDGKLGEGGFGGVYKGVLGEYNDMIAVKRISKGSKQGTKEYVSEVTVISRLRHRNLVQLLGWCHNRGDLLLVYEFMPNGSLDSHLFGATVGLTWEVRYKIACGLASALLYLHEEWEQCVVHRDIKSSNVMLDSNFNAKLGDFGLARLVDHGRASETTVIAGTMGYLAPECIITGKASRESDVFSFGVVTLEIACGRRPVDRKADSLQARLVEWVWDLYGRGRLFDAVDERLGLNYDKDQMERLMVVGLWCAHPDESMRPSIRQAIQVMNFQEPIPDLPSQMPVPTYYAPPRNPSHYSDTTSSHLTISSSASNTISEVSSILPR</sequence>
<evidence type="ECO:0000256" key="19">
    <source>
        <dbReference type="SAM" id="MobiDB-lite"/>
    </source>
</evidence>
<gene>
    <name evidence="22" type="ORF">AMTR_s00046p00196610</name>
</gene>
<keyword evidence="7" id="KW-0808">Transferase</keyword>
<keyword evidence="10" id="KW-0430">Lectin</keyword>
<dbReference type="InterPro" id="IPR013320">
    <property type="entry name" value="ConA-like_dom_sf"/>
</dbReference>
<dbReference type="Gene3D" id="3.30.200.20">
    <property type="entry name" value="Phosphorylase Kinase, domain 1"/>
    <property type="match status" value="1"/>
</dbReference>
<dbReference type="FunFam" id="3.30.200.20:FF:000168">
    <property type="entry name" value="L-type lectin-domain containing receptor kinase IX.1"/>
    <property type="match status" value="1"/>
</dbReference>
<evidence type="ECO:0000256" key="4">
    <source>
        <dbReference type="ARBA" id="ARBA00012513"/>
    </source>
</evidence>
<dbReference type="PROSITE" id="PS00307">
    <property type="entry name" value="LECTIN_LEGUME_BETA"/>
    <property type="match status" value="1"/>
</dbReference>
<evidence type="ECO:0000256" key="12">
    <source>
        <dbReference type="ARBA" id="ARBA00022777"/>
    </source>
</evidence>
<evidence type="ECO:0000259" key="21">
    <source>
        <dbReference type="PROSITE" id="PS50011"/>
    </source>
</evidence>
<dbReference type="PROSITE" id="PS00108">
    <property type="entry name" value="PROTEIN_KINASE_ST"/>
    <property type="match status" value="1"/>
</dbReference>
<feature type="binding site" evidence="18">
    <location>
        <position position="365"/>
    </location>
    <ligand>
        <name>ATP</name>
        <dbReference type="ChEBI" id="CHEBI:30616"/>
    </ligand>
</feature>
<dbReference type="GO" id="GO:0005524">
    <property type="term" value="F:ATP binding"/>
    <property type="evidence" value="ECO:0007669"/>
    <property type="project" value="UniProtKB-UniRule"/>
</dbReference>
<dbReference type="CDD" id="cd06899">
    <property type="entry name" value="lectin_legume_LecRK_Arcelin_ConA"/>
    <property type="match status" value="1"/>
</dbReference>
<dbReference type="GO" id="GO:0030246">
    <property type="term" value="F:carbohydrate binding"/>
    <property type="evidence" value="ECO:0007669"/>
    <property type="project" value="UniProtKB-KW"/>
</dbReference>
<comment type="similarity">
    <text evidence="3">In the C-terminal section; belongs to the protein kinase superfamily. Ser/Thr protein kinase family.</text>
</comment>
<dbReference type="OMA" id="IQLWDPA"/>
<feature type="transmembrane region" description="Helical" evidence="20">
    <location>
        <begin position="270"/>
        <end position="292"/>
    </location>
</feature>
<evidence type="ECO:0000256" key="14">
    <source>
        <dbReference type="ARBA" id="ARBA00022989"/>
    </source>
</evidence>
<dbReference type="GO" id="GO:0002229">
    <property type="term" value="P:defense response to oomycetes"/>
    <property type="evidence" value="ECO:0007669"/>
    <property type="project" value="UniProtKB-ARBA"/>
</dbReference>
<dbReference type="CDD" id="cd14066">
    <property type="entry name" value="STKc_IRAK"/>
    <property type="match status" value="1"/>
</dbReference>
<evidence type="ECO:0000256" key="10">
    <source>
        <dbReference type="ARBA" id="ARBA00022734"/>
    </source>
</evidence>
<keyword evidence="6" id="KW-0723">Serine/threonine-protein kinase</keyword>
<dbReference type="Pfam" id="PF00069">
    <property type="entry name" value="Pkinase"/>
    <property type="match status" value="1"/>
</dbReference>
<dbReference type="GO" id="GO:0004674">
    <property type="term" value="F:protein serine/threonine kinase activity"/>
    <property type="evidence" value="ECO:0007669"/>
    <property type="project" value="UniProtKB-KW"/>
</dbReference>
<evidence type="ECO:0000256" key="18">
    <source>
        <dbReference type="PROSITE-ProRule" id="PRU10141"/>
    </source>
</evidence>
<keyword evidence="23" id="KW-1185">Reference proteome</keyword>
<keyword evidence="5" id="KW-1003">Cell membrane</keyword>
<dbReference type="InterPro" id="IPR008271">
    <property type="entry name" value="Ser/Thr_kinase_AS"/>
</dbReference>
<dbReference type="OrthoDB" id="4062651at2759"/>
<dbReference type="SUPFAM" id="SSF56112">
    <property type="entry name" value="Protein kinase-like (PK-like)"/>
    <property type="match status" value="1"/>
</dbReference>
<feature type="compositionally biased region" description="Low complexity" evidence="19">
    <location>
        <begin position="634"/>
        <end position="645"/>
    </location>
</feature>
<keyword evidence="15 20" id="KW-0472">Membrane</keyword>
<dbReference type="HOGENOM" id="CLU_000288_62_6_1"/>
<dbReference type="Gramene" id="ERN18046">
    <property type="protein sequence ID" value="ERN18046"/>
    <property type="gene ID" value="AMTR_s00046p00196610"/>
</dbReference>
<evidence type="ECO:0000256" key="5">
    <source>
        <dbReference type="ARBA" id="ARBA00022475"/>
    </source>
</evidence>
<dbReference type="AlphaFoldDB" id="U5CXK9"/>
<protein>
    <recommendedName>
        <fullName evidence="4">non-specific serine/threonine protein kinase</fullName>
        <ecNumber evidence="4">2.7.11.1</ecNumber>
    </recommendedName>
</protein>
<dbReference type="InterPro" id="IPR011009">
    <property type="entry name" value="Kinase-like_dom_sf"/>
</dbReference>
<dbReference type="eggNOG" id="ENOG502QQ8C">
    <property type="taxonomic scope" value="Eukaryota"/>
</dbReference>
<organism evidence="22 23">
    <name type="scientific">Amborella trichopoda</name>
    <dbReference type="NCBI Taxonomy" id="13333"/>
    <lineage>
        <taxon>Eukaryota</taxon>
        <taxon>Viridiplantae</taxon>
        <taxon>Streptophyta</taxon>
        <taxon>Embryophyta</taxon>
        <taxon>Tracheophyta</taxon>
        <taxon>Spermatophyta</taxon>
        <taxon>Magnoliopsida</taxon>
        <taxon>Amborellales</taxon>
        <taxon>Amborellaceae</taxon>
        <taxon>Amborella</taxon>
    </lineage>
</organism>